<sequence length="168" mass="18064">MQAGPRPPRATGLGEGPLRTAATGPLSPGPALAWGGAWQTEGKSQRPQGSPARPLELGLWRQWRKITLCRKAGRTNTARLAAPEHRPPCFVSPRETRSGQAASLSLEGRQRDAPGGGARASEGAPVAQTRPRVPRPQPLLKKTGLWKQAGWALRHDAFVACGRWRNGH</sequence>
<evidence type="ECO:0000256" key="1">
    <source>
        <dbReference type="SAM" id="MobiDB-lite"/>
    </source>
</evidence>
<keyword evidence="3" id="KW-1185">Reference proteome</keyword>
<feature type="region of interest" description="Disordered" evidence="1">
    <location>
        <begin position="1"/>
        <end position="56"/>
    </location>
</feature>
<protein>
    <submittedName>
        <fullName evidence="2">Uncharacterized protein</fullName>
    </submittedName>
</protein>
<name>A0A7J8KAF0_ROUAE</name>
<evidence type="ECO:0000313" key="3">
    <source>
        <dbReference type="Proteomes" id="UP000593571"/>
    </source>
</evidence>
<accession>A0A7J8KAF0</accession>
<feature type="region of interest" description="Disordered" evidence="1">
    <location>
        <begin position="78"/>
        <end position="141"/>
    </location>
</feature>
<reference evidence="2 3" key="1">
    <citation type="journal article" date="2020" name="Nature">
        <title>Six reference-quality genomes reveal evolution of bat adaptations.</title>
        <authorList>
            <person name="Jebb D."/>
            <person name="Huang Z."/>
            <person name="Pippel M."/>
            <person name="Hughes G.M."/>
            <person name="Lavrichenko K."/>
            <person name="Devanna P."/>
            <person name="Winkler S."/>
            <person name="Jermiin L.S."/>
            <person name="Skirmuntt E.C."/>
            <person name="Katzourakis A."/>
            <person name="Burkitt-Gray L."/>
            <person name="Ray D.A."/>
            <person name="Sullivan K.A.M."/>
            <person name="Roscito J.G."/>
            <person name="Kirilenko B.M."/>
            <person name="Davalos L.M."/>
            <person name="Corthals A.P."/>
            <person name="Power M.L."/>
            <person name="Jones G."/>
            <person name="Ransome R.D."/>
            <person name="Dechmann D.K.N."/>
            <person name="Locatelli A.G."/>
            <person name="Puechmaille S.J."/>
            <person name="Fedrigo O."/>
            <person name="Jarvis E.D."/>
            <person name="Hiller M."/>
            <person name="Vernes S.C."/>
            <person name="Myers E.W."/>
            <person name="Teeling E.C."/>
        </authorList>
    </citation>
    <scope>NUCLEOTIDE SEQUENCE [LARGE SCALE GENOMIC DNA]</scope>
    <source>
        <strain evidence="2">MRouAeg1</strain>
        <tissue evidence="2">Muscle</tissue>
    </source>
</reference>
<comment type="caution">
    <text evidence="2">The sequence shown here is derived from an EMBL/GenBank/DDBJ whole genome shotgun (WGS) entry which is preliminary data.</text>
</comment>
<dbReference type="Proteomes" id="UP000593571">
    <property type="component" value="Unassembled WGS sequence"/>
</dbReference>
<organism evidence="2 3">
    <name type="scientific">Rousettus aegyptiacus</name>
    <name type="common">Egyptian fruit bat</name>
    <name type="synonym">Pteropus aegyptiacus</name>
    <dbReference type="NCBI Taxonomy" id="9407"/>
    <lineage>
        <taxon>Eukaryota</taxon>
        <taxon>Metazoa</taxon>
        <taxon>Chordata</taxon>
        <taxon>Craniata</taxon>
        <taxon>Vertebrata</taxon>
        <taxon>Euteleostomi</taxon>
        <taxon>Mammalia</taxon>
        <taxon>Eutheria</taxon>
        <taxon>Laurasiatheria</taxon>
        <taxon>Chiroptera</taxon>
        <taxon>Yinpterochiroptera</taxon>
        <taxon>Pteropodoidea</taxon>
        <taxon>Pteropodidae</taxon>
        <taxon>Rousettinae</taxon>
        <taxon>Rousettus</taxon>
    </lineage>
</organism>
<dbReference type="EMBL" id="JACASE010000001">
    <property type="protein sequence ID" value="KAF6505846.1"/>
    <property type="molecule type" value="Genomic_DNA"/>
</dbReference>
<gene>
    <name evidence="2" type="ORF">HJG63_007739</name>
</gene>
<evidence type="ECO:0000313" key="2">
    <source>
        <dbReference type="EMBL" id="KAF6505846.1"/>
    </source>
</evidence>
<dbReference type="AlphaFoldDB" id="A0A7J8KAF0"/>
<proteinExistence type="predicted"/>